<dbReference type="EMBL" id="CM039178">
    <property type="protein sequence ID" value="KAH9682266.1"/>
    <property type="molecule type" value="Genomic_DNA"/>
</dbReference>
<organism evidence="1 2">
    <name type="scientific">Citrus sinensis</name>
    <name type="common">Sweet orange</name>
    <name type="synonym">Citrus aurantium var. sinensis</name>
    <dbReference type="NCBI Taxonomy" id="2711"/>
    <lineage>
        <taxon>Eukaryota</taxon>
        <taxon>Viridiplantae</taxon>
        <taxon>Streptophyta</taxon>
        <taxon>Embryophyta</taxon>
        <taxon>Tracheophyta</taxon>
        <taxon>Spermatophyta</taxon>
        <taxon>Magnoliopsida</taxon>
        <taxon>eudicotyledons</taxon>
        <taxon>Gunneridae</taxon>
        <taxon>Pentapetalae</taxon>
        <taxon>rosids</taxon>
        <taxon>malvids</taxon>
        <taxon>Sapindales</taxon>
        <taxon>Rutaceae</taxon>
        <taxon>Aurantioideae</taxon>
        <taxon>Citrus</taxon>
    </lineage>
</organism>
<protein>
    <submittedName>
        <fullName evidence="1">Uncharacterized protein</fullName>
    </submittedName>
</protein>
<gene>
    <name evidence="1" type="ORF">KPL71_027286</name>
</gene>
<proteinExistence type="predicted"/>
<sequence length="226" mass="24610">MQSLHTVVATLIATVTFAAGFTLPGGYWGKEGPIPGTPILIKNAGFQAFVVSDVIAMVLSTLRQTPFLSEVPHYLILVSLLAMVVAFTTGTYAVLAPSVGLSVATCVLGSSFSLFAFVTMFMLHLPCVLSHVSLPYALQSWDSKIASEIFGGLSASKVIQQTDQIFIRVYNIRGQLHFDKHWVPHVIINQIPISEINNNLFQVSIPKVFTDSVFPCLMKSSIYVDS</sequence>
<comment type="caution">
    <text evidence="1">The sequence shown here is derived from an EMBL/GenBank/DDBJ whole genome shotgun (WGS) entry which is preliminary data.</text>
</comment>
<accession>A0ACB8I752</accession>
<name>A0ACB8I752_CITSI</name>
<dbReference type="Proteomes" id="UP000829398">
    <property type="component" value="Chromosome 9"/>
</dbReference>
<evidence type="ECO:0000313" key="2">
    <source>
        <dbReference type="Proteomes" id="UP000829398"/>
    </source>
</evidence>
<reference evidence="2" key="1">
    <citation type="journal article" date="2023" name="Hortic. Res.">
        <title>A chromosome-level phased genome enabling allele-level studies in sweet orange: a case study on citrus Huanglongbing tolerance.</title>
        <authorList>
            <person name="Wu B."/>
            <person name="Yu Q."/>
            <person name="Deng Z."/>
            <person name="Duan Y."/>
            <person name="Luo F."/>
            <person name="Gmitter F. Jr."/>
        </authorList>
    </citation>
    <scope>NUCLEOTIDE SEQUENCE [LARGE SCALE GENOMIC DNA]</scope>
    <source>
        <strain evidence="2">cv. Valencia</strain>
    </source>
</reference>
<evidence type="ECO:0000313" key="1">
    <source>
        <dbReference type="EMBL" id="KAH9682266.1"/>
    </source>
</evidence>
<keyword evidence="2" id="KW-1185">Reference proteome</keyword>